<reference evidence="7" key="1">
    <citation type="journal article" date="2015" name="Genome Announc.">
        <title>Draft Genome Sequence of Tolypothrix boutellei Strain VB521301.</title>
        <authorList>
            <person name="Chandrababunaidu M.M."/>
            <person name="Singh D."/>
            <person name="Sen D."/>
            <person name="Bhan S."/>
            <person name="Das S."/>
            <person name="Gupta A."/>
            <person name="Adhikary S.P."/>
            <person name="Tripathy S."/>
        </authorList>
    </citation>
    <scope>NUCLEOTIDE SEQUENCE</scope>
    <source>
        <strain evidence="7">VB521301</strain>
    </source>
</reference>
<dbReference type="GO" id="GO:0032259">
    <property type="term" value="P:methylation"/>
    <property type="evidence" value="ECO:0007669"/>
    <property type="project" value="UniProtKB-KW"/>
</dbReference>
<evidence type="ECO:0000256" key="4">
    <source>
        <dbReference type="SAM" id="MobiDB-lite"/>
    </source>
</evidence>
<dbReference type="RefSeq" id="WP_038089002.1">
    <property type="nucleotide sequence ID" value="NZ_JHEG04000001.1"/>
</dbReference>
<dbReference type="AlphaFoldDB" id="A0A0C1R0D6"/>
<evidence type="ECO:0000259" key="5">
    <source>
        <dbReference type="SMART" id="SM00967"/>
    </source>
</evidence>
<dbReference type="Proteomes" id="UP000029738">
    <property type="component" value="Unassembled WGS sequence"/>
</dbReference>
<organism evidence="7">
    <name type="scientific">Tolypothrix bouteillei VB521301</name>
    <dbReference type="NCBI Taxonomy" id="1479485"/>
    <lineage>
        <taxon>Bacteria</taxon>
        <taxon>Bacillati</taxon>
        <taxon>Cyanobacteriota</taxon>
        <taxon>Cyanophyceae</taxon>
        <taxon>Nostocales</taxon>
        <taxon>Tolypothrichaceae</taxon>
        <taxon>Tolypothrix</taxon>
    </lineage>
</organism>
<dbReference type="CDD" id="cd18103">
    <property type="entry name" value="SpoU-like_RlmB"/>
    <property type="match status" value="1"/>
</dbReference>
<dbReference type="Gene3D" id="3.40.1280.10">
    <property type="match status" value="1"/>
</dbReference>
<dbReference type="Pfam" id="PF00588">
    <property type="entry name" value="SpoU_methylase"/>
    <property type="match status" value="1"/>
</dbReference>
<feature type="domain" description="RNA 2-O ribose methyltransferase substrate binding" evidence="5">
    <location>
        <begin position="78"/>
        <end position="154"/>
    </location>
</feature>
<evidence type="ECO:0000313" key="8">
    <source>
        <dbReference type="Proteomes" id="UP000029738"/>
    </source>
</evidence>
<evidence type="ECO:0000256" key="3">
    <source>
        <dbReference type="ARBA" id="ARBA00022679"/>
    </source>
</evidence>
<gene>
    <name evidence="6" type="primary">rlmB</name>
    <name evidence="7" type="ORF">DA73_0233550</name>
    <name evidence="6" type="ORF">DA73_0400005365</name>
</gene>
<evidence type="ECO:0000313" key="7">
    <source>
        <dbReference type="EMBL" id="KIE09298.1"/>
    </source>
</evidence>
<dbReference type="FunFam" id="3.40.1280.10:FF:000008">
    <property type="entry name" value="Group 3 RNA methyltransferase TrmH"/>
    <property type="match status" value="1"/>
</dbReference>
<dbReference type="SMART" id="SM00967">
    <property type="entry name" value="SpoU_sub_bind"/>
    <property type="match status" value="1"/>
</dbReference>
<dbReference type="Gene3D" id="3.30.1330.30">
    <property type="match status" value="1"/>
</dbReference>
<dbReference type="STRING" id="1479485.DA73_0233550"/>
<feature type="region of interest" description="Disordered" evidence="4">
    <location>
        <begin position="1"/>
        <end position="43"/>
    </location>
</feature>
<dbReference type="EMBL" id="JHEG02000058">
    <property type="protein sequence ID" value="KIE09298.1"/>
    <property type="molecule type" value="Genomic_DNA"/>
</dbReference>
<dbReference type="EMBL" id="JHEG04000001">
    <property type="protein sequence ID" value="KAF3884953.1"/>
    <property type="molecule type" value="Genomic_DNA"/>
</dbReference>
<reference evidence="6" key="2">
    <citation type="submission" date="2019-11" db="EMBL/GenBank/DDBJ databases">
        <title>Improved Assembly of Tolypothrix boutellei genome.</title>
        <authorList>
            <person name="Sarangi A.N."/>
            <person name="Mukherjee M."/>
            <person name="Ghosh S."/>
            <person name="Singh D."/>
            <person name="Das A."/>
            <person name="Kant S."/>
            <person name="Prusty A."/>
            <person name="Tripathy S."/>
        </authorList>
    </citation>
    <scope>NUCLEOTIDE SEQUENCE</scope>
    <source>
        <strain evidence="6">VB521301</strain>
    </source>
</reference>
<dbReference type="SUPFAM" id="SSF75217">
    <property type="entry name" value="alpha/beta knot"/>
    <property type="match status" value="1"/>
</dbReference>
<proteinExistence type="inferred from homology"/>
<dbReference type="InterPro" id="IPR029026">
    <property type="entry name" value="tRNA_m1G_MTases_N"/>
</dbReference>
<evidence type="ECO:0000256" key="2">
    <source>
        <dbReference type="ARBA" id="ARBA00022603"/>
    </source>
</evidence>
<dbReference type="Pfam" id="PF08032">
    <property type="entry name" value="SpoU_sub_bind"/>
    <property type="match status" value="1"/>
</dbReference>
<keyword evidence="3 7" id="KW-0808">Transferase</keyword>
<dbReference type="NCBIfam" id="TIGR00186">
    <property type="entry name" value="rRNA_methyl_3"/>
    <property type="match status" value="1"/>
</dbReference>
<comment type="similarity">
    <text evidence="1">Belongs to the class IV-like SAM-binding methyltransferase superfamily. RNA methyltransferase TrmH family.</text>
</comment>
<dbReference type="PANTHER" id="PTHR46429:SF1">
    <property type="entry name" value="23S RRNA (GUANOSINE-2'-O-)-METHYLTRANSFERASE RLMB"/>
    <property type="match status" value="1"/>
</dbReference>
<feature type="compositionally biased region" description="Basic residues" evidence="4">
    <location>
        <begin position="20"/>
        <end position="33"/>
    </location>
</feature>
<dbReference type="InterPro" id="IPR004441">
    <property type="entry name" value="rRNA_MeTrfase_TrmH"/>
</dbReference>
<dbReference type="GO" id="GO:0003723">
    <property type="term" value="F:RNA binding"/>
    <property type="evidence" value="ECO:0007669"/>
    <property type="project" value="InterPro"/>
</dbReference>
<dbReference type="SUPFAM" id="SSF55315">
    <property type="entry name" value="L30e-like"/>
    <property type="match status" value="1"/>
</dbReference>
<dbReference type="GO" id="GO:0006396">
    <property type="term" value="P:RNA processing"/>
    <property type="evidence" value="ECO:0007669"/>
    <property type="project" value="InterPro"/>
</dbReference>
<dbReference type="InterPro" id="IPR013123">
    <property type="entry name" value="SpoU_subst-bd"/>
</dbReference>
<accession>A0A0C1R0D6</accession>
<dbReference type="InterPro" id="IPR029028">
    <property type="entry name" value="Alpha/beta_knot_MTases"/>
</dbReference>
<dbReference type="FunFam" id="3.30.1330.30:FF:000063">
    <property type="entry name" value="RNA methyltransferase, TrmH family, group 3"/>
    <property type="match status" value="1"/>
</dbReference>
<comment type="caution">
    <text evidence="7">The sequence shown here is derived from an EMBL/GenBank/DDBJ whole genome shotgun (WGS) entry which is preliminary data.</text>
</comment>
<name>A0A0C1R0D6_9CYAN</name>
<dbReference type="PANTHER" id="PTHR46429">
    <property type="entry name" value="23S RRNA (GUANOSINE-2'-O-)-METHYLTRANSFERASE RLMB"/>
    <property type="match status" value="1"/>
</dbReference>
<evidence type="ECO:0000313" key="6">
    <source>
        <dbReference type="EMBL" id="KAF3884953.1"/>
    </source>
</evidence>
<keyword evidence="2 7" id="KW-0489">Methyltransferase</keyword>
<protein>
    <submittedName>
        <fullName evidence="6">23S rRNA (Guanosine(2251)-2'-O)-methyltransferase RlmB</fullName>
    </submittedName>
    <submittedName>
        <fullName evidence="7">RNA methyltransferase</fullName>
    </submittedName>
</protein>
<evidence type="ECO:0000256" key="1">
    <source>
        <dbReference type="ARBA" id="ARBA00007228"/>
    </source>
</evidence>
<dbReference type="InterPro" id="IPR001537">
    <property type="entry name" value="SpoU_MeTrfase"/>
</dbReference>
<dbReference type="GO" id="GO:0008173">
    <property type="term" value="F:RNA methyltransferase activity"/>
    <property type="evidence" value="ECO:0007669"/>
    <property type="project" value="InterPro"/>
</dbReference>
<dbReference type="OrthoDB" id="9794400at2"/>
<dbReference type="InterPro" id="IPR029064">
    <property type="entry name" value="Ribosomal_eL30-like_sf"/>
</dbReference>
<dbReference type="GO" id="GO:0005829">
    <property type="term" value="C:cytosol"/>
    <property type="evidence" value="ECO:0007669"/>
    <property type="project" value="TreeGrafter"/>
</dbReference>
<keyword evidence="8" id="KW-1185">Reference proteome</keyword>
<sequence length="348" mass="37768">MINKPRPTKNSSEINGKISPVKKGKRVISRRPSSKPGAKVIPNTTQSGAKVIPNTLKRQNRDVSEFIAPIGDQEDVDLIYGRHSVLSALESERNLNRLWIVSRLRYDHRFHSLILRAKENGTIIDEVEPKRLDQITSSANHQGVAAQIAPHAYLSLSDLIERAKSVSDPVIVAADGIEDPHNLGSIIRSAEALGAQGLLIPQRRAVGITSTVMKVAAGALENFPVARVVNLHRALEELKAAGFWIYGTAANASEPIHTVNFSGPTVLVVGSEGEGLGILTQRCCDFLVSIPLQGKTPSLNASVAAGMALYEIYRQRWVNTLHFDKLKFTPGEASLVKGRFNGRGSANS</sequence>